<name>A0A4V3DEX4_9SPHI</name>
<dbReference type="GO" id="GO:0008984">
    <property type="term" value="F:protein-glutamate methylesterase activity"/>
    <property type="evidence" value="ECO:0007669"/>
    <property type="project" value="UniProtKB-EC"/>
</dbReference>
<dbReference type="InterPro" id="IPR000673">
    <property type="entry name" value="Sig_transdc_resp-reg_Me-estase"/>
</dbReference>
<dbReference type="Proteomes" id="UP000295292">
    <property type="component" value="Unassembled WGS sequence"/>
</dbReference>
<dbReference type="SUPFAM" id="SSF52738">
    <property type="entry name" value="Methylesterase CheB, C-terminal domain"/>
    <property type="match status" value="1"/>
</dbReference>
<evidence type="ECO:0000313" key="6">
    <source>
        <dbReference type="EMBL" id="TDQ82810.1"/>
    </source>
</evidence>
<protein>
    <recommendedName>
        <fullName evidence="2">protein-glutamate methylesterase</fullName>
        <ecNumber evidence="2">3.1.1.61</ecNumber>
    </recommendedName>
</protein>
<feature type="active site" evidence="4">
    <location>
        <position position="41"/>
    </location>
</feature>
<dbReference type="PANTHER" id="PTHR42872:SF3">
    <property type="entry name" value="PROTEIN-GLUTAMATE METHYLESTERASE_PROTEIN-GLUTAMINE GLUTAMINASE 1"/>
    <property type="match status" value="1"/>
</dbReference>
<keyword evidence="1 4" id="KW-0378">Hydrolase</keyword>
<organism evidence="6 7">
    <name type="scientific">Sphingobacterium yanglingense</name>
    <dbReference type="NCBI Taxonomy" id="1437280"/>
    <lineage>
        <taxon>Bacteria</taxon>
        <taxon>Pseudomonadati</taxon>
        <taxon>Bacteroidota</taxon>
        <taxon>Sphingobacteriia</taxon>
        <taxon>Sphingobacteriales</taxon>
        <taxon>Sphingobacteriaceae</taxon>
        <taxon>Sphingobacterium</taxon>
    </lineage>
</organism>
<dbReference type="EC" id="3.1.1.61" evidence="2"/>
<feature type="active site" evidence="4">
    <location>
        <position position="134"/>
    </location>
</feature>
<evidence type="ECO:0000256" key="2">
    <source>
        <dbReference type="ARBA" id="ARBA00039140"/>
    </source>
</evidence>
<evidence type="ECO:0000256" key="3">
    <source>
        <dbReference type="ARBA" id="ARBA00048267"/>
    </source>
</evidence>
<dbReference type="Pfam" id="PF01339">
    <property type="entry name" value="CheB_methylest"/>
    <property type="match status" value="1"/>
</dbReference>
<dbReference type="OrthoDB" id="1524092at2"/>
<evidence type="ECO:0000259" key="5">
    <source>
        <dbReference type="PROSITE" id="PS50122"/>
    </source>
</evidence>
<keyword evidence="7" id="KW-1185">Reference proteome</keyword>
<comment type="caution">
    <text evidence="6">The sequence shown here is derived from an EMBL/GenBank/DDBJ whole genome shotgun (WGS) entry which is preliminary data.</text>
</comment>
<dbReference type="AlphaFoldDB" id="A0A4V3DEX4"/>
<keyword evidence="4" id="KW-0145">Chemotaxis</keyword>
<dbReference type="GO" id="GO:0006935">
    <property type="term" value="P:chemotaxis"/>
    <property type="evidence" value="ECO:0007669"/>
    <property type="project" value="UniProtKB-UniRule"/>
</dbReference>
<accession>A0A4V3DEX4</accession>
<dbReference type="Gene3D" id="3.40.50.180">
    <property type="entry name" value="Methylesterase CheB, C-terminal domain"/>
    <property type="match status" value="1"/>
</dbReference>
<dbReference type="InterPro" id="IPR035909">
    <property type="entry name" value="CheB_C"/>
</dbReference>
<dbReference type="PANTHER" id="PTHR42872">
    <property type="entry name" value="PROTEIN-GLUTAMATE METHYLESTERASE/PROTEIN-GLUTAMINE GLUTAMINASE"/>
    <property type="match status" value="1"/>
</dbReference>
<dbReference type="PROSITE" id="PS50122">
    <property type="entry name" value="CHEB"/>
    <property type="match status" value="1"/>
</dbReference>
<feature type="active site" evidence="4">
    <location>
        <position position="14"/>
    </location>
</feature>
<dbReference type="GO" id="GO:0005737">
    <property type="term" value="C:cytoplasm"/>
    <property type="evidence" value="ECO:0007669"/>
    <property type="project" value="InterPro"/>
</dbReference>
<dbReference type="RefSeq" id="WP_133582463.1">
    <property type="nucleotide sequence ID" value="NZ_SNYV01000001.1"/>
</dbReference>
<dbReference type="GO" id="GO:0000156">
    <property type="term" value="F:phosphorelay response regulator activity"/>
    <property type="evidence" value="ECO:0007669"/>
    <property type="project" value="InterPro"/>
</dbReference>
<sequence>MKDNADKIVLIGGSAGSLLLITEILDNLPAQLGYALCIIIHRSATFNSEIEQNLSKKLNRPVVAIIDKMPIENDIIYFAPPGYHLLIEPDKTFALDSSEHVNYAKPSIDVLFETCAQVYQTNCSAFLLSGANADGAHGLKTIEDFGGKTFIQKPEDALIDTMPLSGIQETNTSTILKNQEIIRYFSYNLQSP</sequence>
<evidence type="ECO:0000256" key="1">
    <source>
        <dbReference type="ARBA" id="ARBA00022801"/>
    </source>
</evidence>
<dbReference type="CDD" id="cd16433">
    <property type="entry name" value="CheB"/>
    <property type="match status" value="1"/>
</dbReference>
<feature type="domain" description="CheB-type methylesterase" evidence="5">
    <location>
        <begin position="2"/>
        <end position="181"/>
    </location>
</feature>
<evidence type="ECO:0000313" key="7">
    <source>
        <dbReference type="Proteomes" id="UP000295292"/>
    </source>
</evidence>
<proteinExistence type="predicted"/>
<evidence type="ECO:0000256" key="4">
    <source>
        <dbReference type="PROSITE-ProRule" id="PRU00050"/>
    </source>
</evidence>
<dbReference type="EMBL" id="SNYV01000001">
    <property type="protein sequence ID" value="TDQ82810.1"/>
    <property type="molecule type" value="Genomic_DNA"/>
</dbReference>
<gene>
    <name evidence="6" type="ORF">CLV99_0031</name>
</gene>
<reference evidence="6 7" key="1">
    <citation type="submission" date="2019-03" db="EMBL/GenBank/DDBJ databases">
        <title>Genomic Encyclopedia of Archaeal and Bacterial Type Strains, Phase II (KMG-II): from individual species to whole genera.</title>
        <authorList>
            <person name="Goeker M."/>
        </authorList>
    </citation>
    <scope>NUCLEOTIDE SEQUENCE [LARGE SCALE GENOMIC DNA]</scope>
    <source>
        <strain evidence="6 7">DSM 28353</strain>
    </source>
</reference>
<comment type="catalytic activity">
    <reaction evidence="3">
        <text>[protein]-L-glutamate 5-O-methyl ester + H2O = L-glutamyl-[protein] + methanol + H(+)</text>
        <dbReference type="Rhea" id="RHEA:23236"/>
        <dbReference type="Rhea" id="RHEA-COMP:10208"/>
        <dbReference type="Rhea" id="RHEA-COMP:10311"/>
        <dbReference type="ChEBI" id="CHEBI:15377"/>
        <dbReference type="ChEBI" id="CHEBI:15378"/>
        <dbReference type="ChEBI" id="CHEBI:17790"/>
        <dbReference type="ChEBI" id="CHEBI:29973"/>
        <dbReference type="ChEBI" id="CHEBI:82795"/>
        <dbReference type="EC" id="3.1.1.61"/>
    </reaction>
</comment>